<dbReference type="OMA" id="QICRECN"/>
<evidence type="ECO:0000313" key="3">
    <source>
        <dbReference type="EnsemblMetazoa" id="RPRC009610-PA"/>
    </source>
</evidence>
<evidence type="ECO:0000256" key="2">
    <source>
        <dbReference type="ARBA" id="ARBA00022724"/>
    </source>
</evidence>
<keyword evidence="2" id="KW-0563">Paired box</keyword>
<comment type="subcellular location">
    <subcellularLocation>
        <location evidence="1">Nucleus</location>
    </subcellularLocation>
</comment>
<proteinExistence type="predicted"/>
<dbReference type="VEuPathDB" id="VectorBase:RPRC009610"/>
<dbReference type="Proteomes" id="UP000015103">
    <property type="component" value="Unassembled WGS sequence"/>
</dbReference>
<dbReference type="InterPro" id="IPR036388">
    <property type="entry name" value="WH-like_DNA-bd_sf"/>
</dbReference>
<dbReference type="GO" id="GO:0006355">
    <property type="term" value="P:regulation of DNA-templated transcription"/>
    <property type="evidence" value="ECO:0007669"/>
    <property type="project" value="InterPro"/>
</dbReference>
<dbReference type="SUPFAM" id="SSF46689">
    <property type="entry name" value="Homeodomain-like"/>
    <property type="match status" value="1"/>
</dbReference>
<accession>T1HZZ0</accession>
<dbReference type="EMBL" id="ACPB03009682">
    <property type="status" value="NOT_ANNOTATED_CDS"/>
    <property type="molecule type" value="Genomic_DNA"/>
</dbReference>
<dbReference type="EnsemblMetazoa" id="RPRC009610-RA">
    <property type="protein sequence ID" value="RPRC009610-PA"/>
    <property type="gene ID" value="RPRC009610"/>
</dbReference>
<dbReference type="InterPro" id="IPR009057">
    <property type="entry name" value="Homeodomain-like_sf"/>
</dbReference>
<dbReference type="GO" id="GO:0003677">
    <property type="term" value="F:DNA binding"/>
    <property type="evidence" value="ECO:0007669"/>
    <property type="project" value="InterPro"/>
</dbReference>
<organism evidence="3 4">
    <name type="scientific">Rhodnius prolixus</name>
    <name type="common">Triatomid bug</name>
    <dbReference type="NCBI Taxonomy" id="13249"/>
    <lineage>
        <taxon>Eukaryota</taxon>
        <taxon>Metazoa</taxon>
        <taxon>Ecdysozoa</taxon>
        <taxon>Arthropoda</taxon>
        <taxon>Hexapoda</taxon>
        <taxon>Insecta</taxon>
        <taxon>Pterygota</taxon>
        <taxon>Neoptera</taxon>
        <taxon>Paraneoptera</taxon>
        <taxon>Hemiptera</taxon>
        <taxon>Heteroptera</taxon>
        <taxon>Panheteroptera</taxon>
        <taxon>Cimicomorpha</taxon>
        <taxon>Reduviidae</taxon>
        <taxon>Triatominae</taxon>
        <taxon>Rhodnius</taxon>
    </lineage>
</organism>
<dbReference type="InParanoid" id="T1HZZ0"/>
<name>T1HZZ0_RHOPR</name>
<dbReference type="InterPro" id="IPR001523">
    <property type="entry name" value="Paired_dom"/>
</dbReference>
<dbReference type="GO" id="GO:0005634">
    <property type="term" value="C:nucleus"/>
    <property type="evidence" value="ECO:0007669"/>
    <property type="project" value="UniProtKB-SubCell"/>
</dbReference>
<sequence length="101" mass="11695">MERRPLSDERADLIVQFHLQGLSQLEIANDLNIAPSVVCRALQRYCEFGTAQRRHGGGTFRRATEREDRLVRMNARRNPFLTARQLQNRLFESSGQGRLNL</sequence>
<dbReference type="AlphaFoldDB" id="T1HZZ0"/>
<reference evidence="3" key="1">
    <citation type="submission" date="2015-05" db="UniProtKB">
        <authorList>
            <consortium name="EnsemblMetazoa"/>
        </authorList>
    </citation>
    <scope>IDENTIFICATION</scope>
</reference>
<evidence type="ECO:0000256" key="1">
    <source>
        <dbReference type="ARBA" id="ARBA00004123"/>
    </source>
</evidence>
<protein>
    <submittedName>
        <fullName evidence="3">Paired domain-containing protein</fullName>
    </submittedName>
</protein>
<keyword evidence="4" id="KW-1185">Reference proteome</keyword>
<dbReference type="Gene3D" id="1.10.10.10">
    <property type="entry name" value="Winged helix-like DNA-binding domain superfamily/Winged helix DNA-binding domain"/>
    <property type="match status" value="1"/>
</dbReference>
<dbReference type="Pfam" id="PF00292">
    <property type="entry name" value="PAX"/>
    <property type="match status" value="1"/>
</dbReference>
<dbReference type="HOGENOM" id="CLU_2295064_0_0_1"/>
<evidence type="ECO:0000313" key="4">
    <source>
        <dbReference type="Proteomes" id="UP000015103"/>
    </source>
</evidence>